<reference evidence="1 2" key="1">
    <citation type="journal article" date="2014" name="Genome Announc.">
        <title>Draft Genome Sequences of Marine Flavobacterium Algibacter lectus Strains SS8 and NR4.</title>
        <authorList>
            <person name="Takatani N."/>
            <person name="Nakanishi M."/>
            <person name="Meirelles P."/>
            <person name="Mino S."/>
            <person name="Suda W."/>
            <person name="Oshima K."/>
            <person name="Hattori M."/>
            <person name="Ohkuma M."/>
            <person name="Hosokawa M."/>
            <person name="Miyashita K."/>
            <person name="Thompson F.L."/>
            <person name="Niwa A."/>
            <person name="Sawabe T."/>
            <person name="Sawabe T."/>
        </authorList>
    </citation>
    <scope>NUCLEOTIDE SEQUENCE [LARGE SCALE GENOMIC DNA]</scope>
    <source>
        <strain evidence="2">JCM19274</strain>
    </source>
</reference>
<dbReference type="RefSeq" id="WP_042497424.1">
    <property type="nucleotide sequence ID" value="NZ_BBNU01000006.1"/>
</dbReference>
<dbReference type="AlphaFoldDB" id="A0A090WVX0"/>
<accession>A0A090WVX0</accession>
<evidence type="ECO:0000313" key="2">
    <source>
        <dbReference type="Proteomes" id="UP000029643"/>
    </source>
</evidence>
<name>A0A090WVX0_9FLAO</name>
<dbReference type="EMBL" id="BBNU01000006">
    <property type="protein sequence ID" value="GAL79534.1"/>
    <property type="molecule type" value="Genomic_DNA"/>
</dbReference>
<gene>
    <name evidence="1" type="ORF">JCM19274_2042</name>
</gene>
<comment type="caution">
    <text evidence="1">The sequence shown here is derived from an EMBL/GenBank/DDBJ whole genome shotgun (WGS) entry which is preliminary data.</text>
</comment>
<evidence type="ECO:0000313" key="1">
    <source>
        <dbReference type="EMBL" id="GAL79534.1"/>
    </source>
</evidence>
<proteinExistence type="predicted"/>
<dbReference type="Proteomes" id="UP000029643">
    <property type="component" value="Unassembled WGS sequence"/>
</dbReference>
<sequence length="93" mass="10780">MDIEQFTEGDVEMKRIYPLLTKNIPEGLGLKEYNIQSKASLKKILIDKGTSQKLYYPDFAITISGVPLIIIEAKNQMKIWMKLIDKLAYMRQN</sequence>
<protein>
    <submittedName>
        <fullName evidence="1">Uncharacterized protein</fullName>
    </submittedName>
</protein>
<organism evidence="1 2">
    <name type="scientific">Algibacter lectus</name>
    <dbReference type="NCBI Taxonomy" id="221126"/>
    <lineage>
        <taxon>Bacteria</taxon>
        <taxon>Pseudomonadati</taxon>
        <taxon>Bacteroidota</taxon>
        <taxon>Flavobacteriia</taxon>
        <taxon>Flavobacteriales</taxon>
        <taxon>Flavobacteriaceae</taxon>
        <taxon>Algibacter</taxon>
    </lineage>
</organism>